<keyword evidence="1" id="KW-0420">Kringle</keyword>
<reference evidence="2" key="1">
    <citation type="submission" date="2022-03" db="EMBL/GenBank/DDBJ databases">
        <authorList>
            <person name="Martin C."/>
        </authorList>
    </citation>
    <scope>NUCLEOTIDE SEQUENCE</scope>
</reference>
<protein>
    <submittedName>
        <fullName evidence="2">Uncharacterized protein</fullName>
    </submittedName>
</protein>
<feature type="non-terminal residue" evidence="2">
    <location>
        <position position="1"/>
    </location>
</feature>
<dbReference type="OrthoDB" id="5917794at2759"/>
<dbReference type="InterPro" id="IPR016187">
    <property type="entry name" value="CTDL_fold"/>
</dbReference>
<dbReference type="EMBL" id="CAIIXF020000001">
    <property type="protein sequence ID" value="CAH1773242.1"/>
    <property type="molecule type" value="Genomic_DNA"/>
</dbReference>
<dbReference type="CDD" id="cd01099">
    <property type="entry name" value="PAN_AP_HGF"/>
    <property type="match status" value="1"/>
</dbReference>
<dbReference type="GO" id="GO:0005615">
    <property type="term" value="C:extracellular space"/>
    <property type="evidence" value="ECO:0007669"/>
    <property type="project" value="TreeGrafter"/>
</dbReference>
<dbReference type="SMART" id="SM00473">
    <property type="entry name" value="PAN_AP"/>
    <property type="match status" value="1"/>
</dbReference>
<sequence length="482" mass="53668">QMESVYISLVFAVLFYGQTVPSVLCDFDTPADHVRVSITIHDASGTNTGESLVDLHRMRRGIGTDDSAEHVHLTIQADRDTHVVRLKRDARVLAGSEFQSVYTTKDGHEQRITFDPDCVYSGETISVIKGEQYSGPVIATVCIGKMIGLIKSGETIRAIMPSRDHQVENYGDHVMYEVKDELLQETIEKQKPLESQVDYLIADDSEEGMLYQAEECLQRVFNRFPGTAMPGTPQKTVQDLTQEGCKTACLQETTFTCKSCDYNLQTRECRLSPEPVSGTSTNGNPGQEWYIYYVVECKTATQCKATRMGREYIGTRSTTMTGITCQRWDSQTPHSHTRTNPDDFPDATLADAANYCRNPDGEGGGPWCYTTDPNVRWRFCGIPYCRDDTPGVANVTVLDCESRGGEFYDNHCYWVSSGQNVNGHVLAKSACADLGARLVSLDTDGEYAFVQGLIEDEAVVGESNWLTSGLEVGVYEPRQWAW</sequence>
<dbReference type="InterPro" id="IPR000001">
    <property type="entry name" value="Kringle"/>
</dbReference>
<dbReference type="Gene3D" id="2.40.20.10">
    <property type="entry name" value="Plasminogen Kringle 4"/>
    <property type="match status" value="1"/>
</dbReference>
<dbReference type="Pfam" id="PF00051">
    <property type="entry name" value="Kringle"/>
    <property type="match status" value="1"/>
</dbReference>
<proteinExistence type="predicted"/>
<dbReference type="SUPFAM" id="SSF57440">
    <property type="entry name" value="Kringle-like"/>
    <property type="match status" value="1"/>
</dbReference>
<dbReference type="PROSITE" id="PS50948">
    <property type="entry name" value="PAN"/>
    <property type="match status" value="1"/>
</dbReference>
<evidence type="ECO:0000313" key="3">
    <source>
        <dbReference type="Proteomes" id="UP000749559"/>
    </source>
</evidence>
<dbReference type="CDD" id="cd00108">
    <property type="entry name" value="KR"/>
    <property type="match status" value="1"/>
</dbReference>
<dbReference type="SUPFAM" id="SSF57414">
    <property type="entry name" value="Hairpin loop containing domain-like"/>
    <property type="match status" value="1"/>
</dbReference>
<dbReference type="SMART" id="SM00130">
    <property type="entry name" value="KR"/>
    <property type="match status" value="1"/>
</dbReference>
<dbReference type="SUPFAM" id="SSF56436">
    <property type="entry name" value="C-type lectin-like"/>
    <property type="match status" value="1"/>
</dbReference>
<dbReference type="PROSITE" id="PS50070">
    <property type="entry name" value="KRINGLE_2"/>
    <property type="match status" value="1"/>
</dbReference>
<organism evidence="2 3">
    <name type="scientific">Owenia fusiformis</name>
    <name type="common">Polychaete worm</name>
    <dbReference type="NCBI Taxonomy" id="6347"/>
    <lineage>
        <taxon>Eukaryota</taxon>
        <taxon>Metazoa</taxon>
        <taxon>Spiralia</taxon>
        <taxon>Lophotrochozoa</taxon>
        <taxon>Annelida</taxon>
        <taxon>Polychaeta</taxon>
        <taxon>Sedentaria</taxon>
        <taxon>Canalipalpata</taxon>
        <taxon>Sabellida</taxon>
        <taxon>Oweniida</taxon>
        <taxon>Oweniidae</taxon>
        <taxon>Owenia</taxon>
    </lineage>
</organism>
<dbReference type="InterPro" id="IPR016186">
    <property type="entry name" value="C-type_lectin-like/link_sf"/>
</dbReference>
<dbReference type="GO" id="GO:0005102">
    <property type="term" value="F:signaling receptor binding"/>
    <property type="evidence" value="ECO:0007669"/>
    <property type="project" value="TreeGrafter"/>
</dbReference>
<dbReference type="Pfam" id="PF00024">
    <property type="entry name" value="PAN_1"/>
    <property type="match status" value="1"/>
</dbReference>
<dbReference type="InterPro" id="IPR002870">
    <property type="entry name" value="Peptidase_M12B_N"/>
</dbReference>
<dbReference type="PANTHER" id="PTHR24261:SF7">
    <property type="entry name" value="KRINGLE DOMAIN-CONTAINING PROTEIN"/>
    <property type="match status" value="1"/>
</dbReference>
<dbReference type="Proteomes" id="UP000749559">
    <property type="component" value="Unassembled WGS sequence"/>
</dbReference>
<comment type="caution">
    <text evidence="2">The sequence shown here is derived from an EMBL/GenBank/DDBJ whole genome shotgun (WGS) entry which is preliminary data.</text>
</comment>
<evidence type="ECO:0000313" key="2">
    <source>
        <dbReference type="EMBL" id="CAH1773242.1"/>
    </source>
</evidence>
<dbReference type="AlphaFoldDB" id="A0A8J1Y0G6"/>
<name>A0A8J1Y0G6_OWEFU</name>
<dbReference type="Gene3D" id="3.10.100.10">
    <property type="entry name" value="Mannose-Binding Protein A, subunit A"/>
    <property type="match status" value="1"/>
</dbReference>
<dbReference type="InterPro" id="IPR038178">
    <property type="entry name" value="Kringle_sf"/>
</dbReference>
<feature type="non-terminal residue" evidence="2">
    <location>
        <position position="482"/>
    </location>
</feature>
<gene>
    <name evidence="2" type="ORF">OFUS_LOCUS866</name>
</gene>
<dbReference type="CDD" id="cd00037">
    <property type="entry name" value="CLECT"/>
    <property type="match status" value="1"/>
</dbReference>
<dbReference type="InterPro" id="IPR013806">
    <property type="entry name" value="Kringle-like"/>
</dbReference>
<dbReference type="PRINTS" id="PR00018">
    <property type="entry name" value="KRINGLE"/>
</dbReference>
<dbReference type="GO" id="GO:0004175">
    <property type="term" value="F:endopeptidase activity"/>
    <property type="evidence" value="ECO:0007669"/>
    <property type="project" value="TreeGrafter"/>
</dbReference>
<dbReference type="Gene3D" id="3.50.4.10">
    <property type="entry name" value="Hepatocyte Growth Factor"/>
    <property type="match status" value="1"/>
</dbReference>
<dbReference type="PANTHER" id="PTHR24261">
    <property type="entry name" value="PLASMINOGEN-RELATED"/>
    <property type="match status" value="1"/>
</dbReference>
<dbReference type="InterPro" id="IPR050759">
    <property type="entry name" value="Serine_protease_kringle"/>
</dbReference>
<comment type="caution">
    <text evidence="1">Lacks conserved residue(s) required for the propagation of feature annotation.</text>
</comment>
<dbReference type="InterPro" id="IPR003609">
    <property type="entry name" value="Pan_app"/>
</dbReference>
<dbReference type="Pfam" id="PF01562">
    <property type="entry name" value="Pep_M12B_propep"/>
    <property type="match status" value="1"/>
</dbReference>
<dbReference type="PROSITE" id="PS00021">
    <property type="entry name" value="KRINGLE_1"/>
    <property type="match status" value="1"/>
</dbReference>
<accession>A0A8J1Y0G6</accession>
<dbReference type="InterPro" id="IPR018056">
    <property type="entry name" value="Kringle_CS"/>
</dbReference>
<evidence type="ECO:0000256" key="1">
    <source>
        <dbReference type="PROSITE-ProRule" id="PRU00121"/>
    </source>
</evidence>
<keyword evidence="3" id="KW-1185">Reference proteome</keyword>